<accession>A0A8S4QIQ3</accession>
<sequence>MSDGSSQNPPDPTSEVVSHRAKEIHTENNETQWRLLFETQTQQMKELIQTLKTPSNNNNIVLPEFNPDRHDCDARLWCATADLCLDGNVLNGGQLIVMISKALKGSASTWLAQITYPGMTWAQFKELFTARFVNVETSAATLINLNNDKPQENETYAAYASRLVTLLLTRWKNVSIEQIAVSMVVAQLAQFDTRLQRLAFTTEITSRHQLQKELQAFSYLKRKAPMDTRTDDKNNKRPKFSSQSLIKCHACGKIGHKQAECRTRKTEARRPTPVPTSTSADQRRQLNGSSVVCYKCGNQGHIASRCTASGPSVTTPVEKRVDLCEVKSPSGVLNHFGECFKFDFDSGAECSLVKETVGCKLRGKRINNLISLVGIGNKNVHSTLQILSQVEINNFATEILCHVLPDANLRSYIMIGREILKNGFCVSVTATKLTLAREKM</sequence>
<keyword evidence="1" id="KW-0479">Metal-binding</keyword>
<evidence type="ECO:0000313" key="4">
    <source>
        <dbReference type="EMBL" id="CAH2211241.1"/>
    </source>
</evidence>
<name>A0A8S4QIQ3_9NEOP</name>
<feature type="domain" description="CCHC-type" evidence="3">
    <location>
        <begin position="247"/>
        <end position="262"/>
    </location>
</feature>
<keyword evidence="1" id="KW-0863">Zinc-finger</keyword>
<keyword evidence="1" id="KW-0862">Zinc</keyword>
<gene>
    <name evidence="4" type="primary">jg27892</name>
    <name evidence="4" type="ORF">PAEG_LOCUS3073</name>
</gene>
<reference evidence="4" key="1">
    <citation type="submission" date="2022-03" db="EMBL/GenBank/DDBJ databases">
        <authorList>
            <person name="Lindestad O."/>
        </authorList>
    </citation>
    <scope>NUCLEOTIDE SEQUENCE</scope>
</reference>
<feature type="region of interest" description="Disordered" evidence="2">
    <location>
        <begin position="1"/>
        <end position="22"/>
    </location>
</feature>
<dbReference type="GO" id="GO:0008270">
    <property type="term" value="F:zinc ion binding"/>
    <property type="evidence" value="ECO:0007669"/>
    <property type="project" value="UniProtKB-KW"/>
</dbReference>
<dbReference type="Gene3D" id="4.10.60.10">
    <property type="entry name" value="Zinc finger, CCHC-type"/>
    <property type="match status" value="1"/>
</dbReference>
<keyword evidence="5" id="KW-1185">Reference proteome</keyword>
<dbReference type="InterPro" id="IPR001878">
    <property type="entry name" value="Znf_CCHC"/>
</dbReference>
<dbReference type="EMBL" id="CAKXAJ010009586">
    <property type="protein sequence ID" value="CAH2211241.1"/>
    <property type="molecule type" value="Genomic_DNA"/>
</dbReference>
<evidence type="ECO:0000313" key="5">
    <source>
        <dbReference type="Proteomes" id="UP000838756"/>
    </source>
</evidence>
<dbReference type="GO" id="GO:0003676">
    <property type="term" value="F:nucleic acid binding"/>
    <property type="evidence" value="ECO:0007669"/>
    <property type="project" value="InterPro"/>
</dbReference>
<dbReference type="SUPFAM" id="SSF57756">
    <property type="entry name" value="Retrovirus zinc finger-like domains"/>
    <property type="match status" value="1"/>
</dbReference>
<dbReference type="Pfam" id="PF00098">
    <property type="entry name" value="zf-CCHC"/>
    <property type="match status" value="1"/>
</dbReference>
<evidence type="ECO:0000259" key="3">
    <source>
        <dbReference type="PROSITE" id="PS50158"/>
    </source>
</evidence>
<dbReference type="PROSITE" id="PS50158">
    <property type="entry name" value="ZF_CCHC"/>
    <property type="match status" value="2"/>
</dbReference>
<proteinExistence type="predicted"/>
<dbReference type="OrthoDB" id="116216at2759"/>
<evidence type="ECO:0000256" key="1">
    <source>
        <dbReference type="PROSITE-ProRule" id="PRU00047"/>
    </source>
</evidence>
<dbReference type="SMART" id="SM00343">
    <property type="entry name" value="ZnF_C2HC"/>
    <property type="match status" value="2"/>
</dbReference>
<comment type="caution">
    <text evidence="4">The sequence shown here is derived from an EMBL/GenBank/DDBJ whole genome shotgun (WGS) entry which is preliminary data.</text>
</comment>
<organism evidence="4 5">
    <name type="scientific">Pararge aegeria aegeria</name>
    <dbReference type="NCBI Taxonomy" id="348720"/>
    <lineage>
        <taxon>Eukaryota</taxon>
        <taxon>Metazoa</taxon>
        <taxon>Ecdysozoa</taxon>
        <taxon>Arthropoda</taxon>
        <taxon>Hexapoda</taxon>
        <taxon>Insecta</taxon>
        <taxon>Pterygota</taxon>
        <taxon>Neoptera</taxon>
        <taxon>Endopterygota</taxon>
        <taxon>Lepidoptera</taxon>
        <taxon>Glossata</taxon>
        <taxon>Ditrysia</taxon>
        <taxon>Papilionoidea</taxon>
        <taxon>Nymphalidae</taxon>
        <taxon>Satyrinae</taxon>
        <taxon>Satyrini</taxon>
        <taxon>Parargina</taxon>
        <taxon>Pararge</taxon>
    </lineage>
</organism>
<dbReference type="Proteomes" id="UP000838756">
    <property type="component" value="Unassembled WGS sequence"/>
</dbReference>
<evidence type="ECO:0000256" key="2">
    <source>
        <dbReference type="SAM" id="MobiDB-lite"/>
    </source>
</evidence>
<dbReference type="InterPro" id="IPR036875">
    <property type="entry name" value="Znf_CCHC_sf"/>
</dbReference>
<feature type="domain" description="CCHC-type" evidence="3">
    <location>
        <begin position="293"/>
        <end position="306"/>
    </location>
</feature>
<feature type="region of interest" description="Disordered" evidence="2">
    <location>
        <begin position="262"/>
        <end position="283"/>
    </location>
</feature>
<dbReference type="AlphaFoldDB" id="A0A8S4QIQ3"/>
<protein>
    <submittedName>
        <fullName evidence="4">Jg27892 protein</fullName>
    </submittedName>
</protein>